<feature type="chain" id="PRO_5039329310" description="Lipoprotein" evidence="1">
    <location>
        <begin position="19"/>
        <end position="196"/>
    </location>
</feature>
<protein>
    <recommendedName>
        <fullName evidence="4">Lipoprotein</fullName>
    </recommendedName>
</protein>
<proteinExistence type="predicted"/>
<evidence type="ECO:0000313" key="3">
    <source>
        <dbReference type="Proteomes" id="UP000007076"/>
    </source>
</evidence>
<dbReference type="Proteomes" id="UP000007076">
    <property type="component" value="Chromosome"/>
</dbReference>
<sequence>MTWWLAAVVALGAAGCTADPPGPPPPAGPWALRALPALEDDPGQREYVGTGFAPVHGRTLGGADIAGTKLVIMVGDDTCTVTVDPRPGASSPAGPSGEVPGSFGYGAARPHSTDRGPTNPAYARPFPGDTLVGPYTVGAGNARPDFDYITVGCGEDGLAVKVEGVPADAGVRLAPGGLRSRREGTDLYLTVGRVRD</sequence>
<keyword evidence="3" id="KW-1185">Reference proteome</keyword>
<evidence type="ECO:0008006" key="4">
    <source>
        <dbReference type="Google" id="ProtNLM"/>
    </source>
</evidence>
<feature type="signal peptide" evidence="1">
    <location>
        <begin position="1"/>
        <end position="18"/>
    </location>
</feature>
<accession>E4N633</accession>
<name>E4N633_KITSK</name>
<dbReference type="HOGENOM" id="CLU_1388621_0_0_11"/>
<dbReference type="KEGG" id="ksk:KSE_08250"/>
<evidence type="ECO:0000256" key="1">
    <source>
        <dbReference type="SAM" id="SignalP"/>
    </source>
</evidence>
<dbReference type="PATRIC" id="fig|452652.3.peg.814"/>
<gene>
    <name evidence="2" type="ordered locus">KSE_08250</name>
</gene>
<evidence type="ECO:0000313" key="2">
    <source>
        <dbReference type="EMBL" id="BAJ26664.1"/>
    </source>
</evidence>
<reference evidence="2 3" key="1">
    <citation type="journal article" date="2010" name="DNA Res.">
        <title>Genome sequence of Kitasatospora setae NBRC 14216T: an evolutionary snapshot of the family Streptomycetaceae.</title>
        <authorList>
            <person name="Ichikawa N."/>
            <person name="Oguchi A."/>
            <person name="Ikeda H."/>
            <person name="Ishikawa J."/>
            <person name="Kitani S."/>
            <person name="Watanabe Y."/>
            <person name="Nakamura S."/>
            <person name="Katano Y."/>
            <person name="Kishi E."/>
            <person name="Sasagawa M."/>
            <person name="Ankai A."/>
            <person name="Fukui S."/>
            <person name="Hashimoto Y."/>
            <person name="Kamata S."/>
            <person name="Otoguro M."/>
            <person name="Tanikawa S."/>
            <person name="Nihira T."/>
            <person name="Horinouchi S."/>
            <person name="Ohnishi Y."/>
            <person name="Hayakawa M."/>
            <person name="Kuzuyama T."/>
            <person name="Arisawa A."/>
            <person name="Nomoto F."/>
            <person name="Miura H."/>
            <person name="Takahashi Y."/>
            <person name="Fujita N."/>
        </authorList>
    </citation>
    <scope>NUCLEOTIDE SEQUENCE [LARGE SCALE GENOMIC DNA]</scope>
    <source>
        <strain evidence="3">ATCC 33774 / DSM 43861 / JCM 3304 / KCC A-0304 / NBRC 14216 / KM-6054</strain>
    </source>
</reference>
<dbReference type="EMBL" id="AP010968">
    <property type="protein sequence ID" value="BAJ26664.1"/>
    <property type="molecule type" value="Genomic_DNA"/>
</dbReference>
<keyword evidence="1" id="KW-0732">Signal</keyword>
<dbReference type="STRING" id="452652.KSE_08250"/>
<organism evidence="2 3">
    <name type="scientific">Kitasatospora setae (strain ATCC 33774 / DSM 43861 / JCM 3304 / KCC A-0304 / NBRC 14216 / KM-6054)</name>
    <name type="common">Streptomyces setae</name>
    <dbReference type="NCBI Taxonomy" id="452652"/>
    <lineage>
        <taxon>Bacteria</taxon>
        <taxon>Bacillati</taxon>
        <taxon>Actinomycetota</taxon>
        <taxon>Actinomycetes</taxon>
        <taxon>Kitasatosporales</taxon>
        <taxon>Streptomycetaceae</taxon>
        <taxon>Kitasatospora</taxon>
    </lineage>
</organism>
<dbReference type="AlphaFoldDB" id="E4N633"/>